<evidence type="ECO:0000313" key="3">
    <source>
        <dbReference type="Proteomes" id="UP000603352"/>
    </source>
</evidence>
<protein>
    <submittedName>
        <fullName evidence="2">YnbE family lipoprotein</fullName>
    </submittedName>
</protein>
<comment type="caution">
    <text evidence="2">The sequence shown here is derived from an EMBL/GenBank/DDBJ whole genome shotgun (WGS) entry which is preliminary data.</text>
</comment>
<keyword evidence="3" id="KW-1185">Reference proteome</keyword>
<evidence type="ECO:0000256" key="1">
    <source>
        <dbReference type="SAM" id="SignalP"/>
    </source>
</evidence>
<dbReference type="PROSITE" id="PS51257">
    <property type="entry name" value="PROKAR_LIPOPROTEIN"/>
    <property type="match status" value="1"/>
</dbReference>
<feature type="signal peptide" evidence="1">
    <location>
        <begin position="1"/>
        <end position="23"/>
    </location>
</feature>
<reference evidence="3" key="1">
    <citation type="journal article" date="2019" name="Int. J. Syst. Evol. Microbiol.">
        <title>The Global Catalogue of Microorganisms (GCM) 10K type strain sequencing project: providing services to taxonomists for standard genome sequencing and annotation.</title>
        <authorList>
            <consortium name="The Broad Institute Genomics Platform"/>
            <consortium name="The Broad Institute Genome Sequencing Center for Infectious Disease"/>
            <person name="Wu L."/>
            <person name="Ma J."/>
        </authorList>
    </citation>
    <scope>NUCLEOTIDE SEQUENCE [LARGE SCALE GENOMIC DNA]</scope>
    <source>
        <strain evidence="3">CGMCC 1.10188</strain>
    </source>
</reference>
<evidence type="ECO:0000313" key="2">
    <source>
        <dbReference type="EMBL" id="GGB47391.1"/>
    </source>
</evidence>
<organism evidence="2 3">
    <name type="scientific">Tistrella bauzanensis</name>
    <dbReference type="NCBI Taxonomy" id="657419"/>
    <lineage>
        <taxon>Bacteria</taxon>
        <taxon>Pseudomonadati</taxon>
        <taxon>Pseudomonadota</taxon>
        <taxon>Alphaproteobacteria</taxon>
        <taxon>Geminicoccales</taxon>
        <taxon>Geminicoccaceae</taxon>
        <taxon>Tistrella</taxon>
    </lineage>
</organism>
<keyword evidence="1" id="KW-0732">Signal</keyword>
<accession>A0ABQ1IQ99</accession>
<feature type="chain" id="PRO_5047478162" evidence="1">
    <location>
        <begin position="24"/>
        <end position="73"/>
    </location>
</feature>
<dbReference type="EMBL" id="BMDZ01000037">
    <property type="protein sequence ID" value="GGB47391.1"/>
    <property type="molecule type" value="Genomic_DNA"/>
</dbReference>
<keyword evidence="2" id="KW-0449">Lipoprotein</keyword>
<dbReference type="Pfam" id="PF13617">
    <property type="entry name" value="Lipoprotein_19"/>
    <property type="match status" value="1"/>
</dbReference>
<dbReference type="InterPro" id="IPR025985">
    <property type="entry name" value="YnbE"/>
</dbReference>
<dbReference type="RefSeq" id="WP_188579423.1">
    <property type="nucleotide sequence ID" value="NZ_BMDZ01000037.1"/>
</dbReference>
<name>A0ABQ1IQ99_9PROT</name>
<sequence>MARRISLPRISLPPLLAASALFALLVAACQPTVRVEAPEKPIVINVNVKIEHEVRVRVEKDIEDLLSSEPELF</sequence>
<dbReference type="Proteomes" id="UP000603352">
    <property type="component" value="Unassembled WGS sequence"/>
</dbReference>
<gene>
    <name evidence="2" type="ORF">GCM10011505_30660</name>
</gene>
<proteinExistence type="predicted"/>